<organism evidence="2 3">
    <name type="scientific">Coccomyxa subellipsoidea</name>
    <dbReference type="NCBI Taxonomy" id="248742"/>
    <lineage>
        <taxon>Eukaryota</taxon>
        <taxon>Viridiplantae</taxon>
        <taxon>Chlorophyta</taxon>
        <taxon>core chlorophytes</taxon>
        <taxon>Trebouxiophyceae</taxon>
        <taxon>Trebouxiophyceae incertae sedis</taxon>
        <taxon>Coccomyxaceae</taxon>
        <taxon>Coccomyxa</taxon>
    </lineage>
</organism>
<keyword evidence="3" id="KW-1185">Reference proteome</keyword>
<reference evidence="2 3" key="1">
    <citation type="journal article" date="2024" name="Nat. Commun.">
        <title>Phylogenomics reveals the evolutionary origins of lichenization in chlorophyte algae.</title>
        <authorList>
            <person name="Puginier C."/>
            <person name="Libourel C."/>
            <person name="Otte J."/>
            <person name="Skaloud P."/>
            <person name="Haon M."/>
            <person name="Grisel S."/>
            <person name="Petersen M."/>
            <person name="Berrin J.G."/>
            <person name="Delaux P.M."/>
            <person name="Dal Grande F."/>
            <person name="Keller J."/>
        </authorList>
    </citation>
    <scope>NUCLEOTIDE SEQUENCE [LARGE SCALE GENOMIC DNA]</scope>
    <source>
        <strain evidence="2 3">SAG 216-7</strain>
    </source>
</reference>
<dbReference type="SUPFAM" id="SSF53335">
    <property type="entry name" value="S-adenosyl-L-methionine-dependent methyltransferases"/>
    <property type="match status" value="1"/>
</dbReference>
<dbReference type="EMBL" id="JALJOT010000001">
    <property type="protein sequence ID" value="KAK9919046.1"/>
    <property type="molecule type" value="Genomic_DNA"/>
</dbReference>
<dbReference type="Proteomes" id="UP001491310">
    <property type="component" value="Unassembled WGS sequence"/>
</dbReference>
<proteinExistence type="predicted"/>
<accession>A0ABR2Z521</accession>
<evidence type="ECO:0000313" key="2">
    <source>
        <dbReference type="EMBL" id="KAK9919046.1"/>
    </source>
</evidence>
<gene>
    <name evidence="2" type="ORF">WJX75_008972</name>
</gene>
<comment type="caution">
    <text evidence="2">The sequence shown here is derived from an EMBL/GenBank/DDBJ whole genome shotgun (WGS) entry which is preliminary data.</text>
</comment>
<dbReference type="InterPro" id="IPR029063">
    <property type="entry name" value="SAM-dependent_MTases_sf"/>
</dbReference>
<dbReference type="InterPro" id="IPR006342">
    <property type="entry name" value="FkbM_mtfrase"/>
</dbReference>
<protein>
    <recommendedName>
        <fullName evidence="1">Methyltransferase FkbM domain-containing protein</fullName>
    </recommendedName>
</protein>
<name>A0ABR2Z521_9CHLO</name>
<dbReference type="InterPro" id="IPR053202">
    <property type="entry name" value="EGF_Rcpt_Signaling_Reg"/>
</dbReference>
<evidence type="ECO:0000259" key="1">
    <source>
        <dbReference type="Pfam" id="PF05050"/>
    </source>
</evidence>
<sequence length="192" mass="22308">MGQPRFYLDVGSNDGEELSNTKALDDRGWKGICVDPFPKNFEKRTCNLHRRAVASSKRNVTFVIADVLSGITDHLDTFKEATKDSDRVVLETALLHDLLEESNAPPFIDYFSLDTEGSEKDILESFPFWKYTFGLISVEHNFEEPKRSQIRSILKRNGYRLHKKVEFDDWYMKEMYIPAFPKAHESKHSIEK</sequence>
<feature type="domain" description="Methyltransferase FkbM" evidence="1">
    <location>
        <begin position="9"/>
        <end position="161"/>
    </location>
</feature>
<evidence type="ECO:0000313" key="3">
    <source>
        <dbReference type="Proteomes" id="UP001491310"/>
    </source>
</evidence>
<dbReference type="Gene3D" id="3.40.50.150">
    <property type="entry name" value="Vaccinia Virus protein VP39"/>
    <property type="match status" value="1"/>
</dbReference>
<dbReference type="PANTHER" id="PTHR34009">
    <property type="entry name" value="PROTEIN STAR"/>
    <property type="match status" value="1"/>
</dbReference>
<dbReference type="PANTHER" id="PTHR34009:SF2">
    <property type="entry name" value="PROTEIN STAR"/>
    <property type="match status" value="1"/>
</dbReference>
<dbReference type="Pfam" id="PF05050">
    <property type="entry name" value="Methyltransf_21"/>
    <property type="match status" value="1"/>
</dbReference>